<sequence>MTGDPQDQIETDIAAFINDQLDGEQRYAVAEHLSRHPGRAAEVMAEMRLTEGLRLAMAAVESPPPPQMRLAASRLETGLAQRQSLRRWLPFAAAAAMFVMGWTAQGLYPRTPETPSGDIARLFETALDVQDAVSLRIALSNDLGPMPKDPTRIAARLGIDLPRLPQGWSIRAAQIVATPERPGVALVIETPDLGEILLFSVLRSVDGPDMPATATARGDGALAFFERNRTAFVLVDNSGTATDLRRGAEVLRHRFN</sequence>
<evidence type="ECO:0000313" key="1">
    <source>
        <dbReference type="EMBL" id="PTX42676.1"/>
    </source>
</evidence>
<dbReference type="AlphaFoldDB" id="A0A2T6AFV9"/>
<dbReference type="EMBL" id="QBKP01000026">
    <property type="protein sequence ID" value="PTX42676.1"/>
    <property type="molecule type" value="Genomic_DNA"/>
</dbReference>
<comment type="caution">
    <text evidence="1">The sequence shown here is derived from an EMBL/GenBank/DDBJ whole genome shotgun (WGS) entry which is preliminary data.</text>
</comment>
<name>A0A2T6AFV9_9RHOB</name>
<proteinExistence type="predicted"/>
<dbReference type="RefSeq" id="WP_108130696.1">
    <property type="nucleotide sequence ID" value="NZ_QBKP01000026.1"/>
</dbReference>
<gene>
    <name evidence="1" type="ORF">C8N34_12610</name>
</gene>
<dbReference type="Proteomes" id="UP000244224">
    <property type="component" value="Unassembled WGS sequence"/>
</dbReference>
<accession>A0A2T6AFV9</accession>
<evidence type="ECO:0000313" key="2">
    <source>
        <dbReference type="Proteomes" id="UP000244224"/>
    </source>
</evidence>
<organism evidence="1 2">
    <name type="scientific">Gemmobacter caeni</name>
    <dbReference type="NCBI Taxonomy" id="589035"/>
    <lineage>
        <taxon>Bacteria</taxon>
        <taxon>Pseudomonadati</taxon>
        <taxon>Pseudomonadota</taxon>
        <taxon>Alphaproteobacteria</taxon>
        <taxon>Rhodobacterales</taxon>
        <taxon>Paracoccaceae</taxon>
        <taxon>Gemmobacter</taxon>
    </lineage>
</organism>
<keyword evidence="2" id="KW-1185">Reference proteome</keyword>
<protein>
    <submittedName>
        <fullName evidence="1">Anti-sigma factor RsiW</fullName>
    </submittedName>
</protein>
<dbReference type="OrthoDB" id="7187254at2"/>
<reference evidence="1 2" key="1">
    <citation type="submission" date="2018-04" db="EMBL/GenBank/DDBJ databases">
        <title>Genomic Encyclopedia of Archaeal and Bacterial Type Strains, Phase II (KMG-II): from individual species to whole genera.</title>
        <authorList>
            <person name="Goeker M."/>
        </authorList>
    </citation>
    <scope>NUCLEOTIDE SEQUENCE [LARGE SCALE GENOMIC DNA]</scope>
    <source>
        <strain evidence="1 2">DSM 21823</strain>
    </source>
</reference>